<protein>
    <submittedName>
        <fullName evidence="12">Unannotated protein</fullName>
    </submittedName>
</protein>
<evidence type="ECO:0000256" key="10">
    <source>
        <dbReference type="ARBA" id="ARBA00023163"/>
    </source>
</evidence>
<evidence type="ECO:0000256" key="5">
    <source>
        <dbReference type="ARBA" id="ARBA00023004"/>
    </source>
</evidence>
<gene>
    <name evidence="12" type="ORF">UFOPK3554_00388</name>
</gene>
<dbReference type="GO" id="GO:0046872">
    <property type="term" value="F:metal ion binding"/>
    <property type="evidence" value="ECO:0007669"/>
    <property type="project" value="UniProtKB-KW"/>
</dbReference>
<name>A0A6J7XQH9_9ZZZZ</name>
<dbReference type="EMBL" id="CAFBSG010000004">
    <property type="protein sequence ID" value="CAB5239630.1"/>
    <property type="molecule type" value="Genomic_DNA"/>
</dbReference>
<keyword evidence="5" id="KW-0408">Iron</keyword>
<keyword evidence="6" id="KW-0411">Iron-sulfur</keyword>
<keyword evidence="10" id="KW-0804">Transcription</keyword>
<comment type="similarity">
    <text evidence="2">Belongs to the WhiB family.</text>
</comment>
<feature type="domain" description="4Fe-4S Wbl-type" evidence="11">
    <location>
        <begin position="8"/>
        <end position="70"/>
    </location>
</feature>
<dbReference type="GO" id="GO:0003677">
    <property type="term" value="F:DNA binding"/>
    <property type="evidence" value="ECO:0007669"/>
    <property type="project" value="UniProtKB-KW"/>
</dbReference>
<evidence type="ECO:0000256" key="1">
    <source>
        <dbReference type="ARBA" id="ARBA00001966"/>
    </source>
</evidence>
<dbReference type="GO" id="GO:0045454">
    <property type="term" value="P:cell redox homeostasis"/>
    <property type="evidence" value="ECO:0007669"/>
    <property type="project" value="TreeGrafter"/>
</dbReference>
<accession>A0A6J7XQH9</accession>
<evidence type="ECO:0000256" key="6">
    <source>
        <dbReference type="ARBA" id="ARBA00023014"/>
    </source>
</evidence>
<keyword evidence="7" id="KW-0805">Transcription regulation</keyword>
<dbReference type="GO" id="GO:0045892">
    <property type="term" value="P:negative regulation of DNA-templated transcription"/>
    <property type="evidence" value="ECO:0007669"/>
    <property type="project" value="TreeGrafter"/>
</dbReference>
<keyword evidence="4" id="KW-0479">Metal-binding</keyword>
<organism evidence="12">
    <name type="scientific">freshwater metagenome</name>
    <dbReference type="NCBI Taxonomy" id="449393"/>
    <lineage>
        <taxon>unclassified sequences</taxon>
        <taxon>metagenomes</taxon>
        <taxon>ecological metagenomes</taxon>
    </lineage>
</organism>
<dbReference type="PANTHER" id="PTHR38839:SF6">
    <property type="entry name" value="TRANSCRIPTIONAL REGULATOR WHIB1"/>
    <property type="match status" value="1"/>
</dbReference>
<dbReference type="HAMAP" id="MF_01479">
    <property type="entry name" value="WhiB"/>
    <property type="match status" value="1"/>
</dbReference>
<dbReference type="InterPro" id="IPR003482">
    <property type="entry name" value="Whib"/>
</dbReference>
<evidence type="ECO:0000256" key="2">
    <source>
        <dbReference type="ARBA" id="ARBA00006597"/>
    </source>
</evidence>
<evidence type="ECO:0000313" key="12">
    <source>
        <dbReference type="EMBL" id="CAB5239630.1"/>
    </source>
</evidence>
<evidence type="ECO:0000256" key="4">
    <source>
        <dbReference type="ARBA" id="ARBA00022723"/>
    </source>
</evidence>
<dbReference type="InterPro" id="IPR034768">
    <property type="entry name" value="4FE4S_WBL"/>
</dbReference>
<dbReference type="PANTHER" id="PTHR38839">
    <property type="entry name" value="TRANSCRIPTIONAL REGULATOR WHID-RELATED"/>
    <property type="match status" value="1"/>
</dbReference>
<dbReference type="Pfam" id="PF02467">
    <property type="entry name" value="Whib"/>
    <property type="match status" value="1"/>
</dbReference>
<reference evidence="12" key="1">
    <citation type="submission" date="2020-05" db="EMBL/GenBank/DDBJ databases">
        <authorList>
            <person name="Chiriac C."/>
            <person name="Salcher M."/>
            <person name="Ghai R."/>
            <person name="Kavagutti S V."/>
        </authorList>
    </citation>
    <scope>NUCLEOTIDE SEQUENCE</scope>
</reference>
<dbReference type="PROSITE" id="PS51674">
    <property type="entry name" value="4FE4S_WBL"/>
    <property type="match status" value="1"/>
</dbReference>
<evidence type="ECO:0000259" key="11">
    <source>
        <dbReference type="PROSITE" id="PS51674"/>
    </source>
</evidence>
<dbReference type="AlphaFoldDB" id="A0A6J7XQH9"/>
<keyword evidence="9" id="KW-1015">Disulfide bond</keyword>
<dbReference type="GO" id="GO:0051539">
    <property type="term" value="F:4 iron, 4 sulfur cluster binding"/>
    <property type="evidence" value="ECO:0007669"/>
    <property type="project" value="UniProtKB-KW"/>
</dbReference>
<evidence type="ECO:0000256" key="3">
    <source>
        <dbReference type="ARBA" id="ARBA00022485"/>
    </source>
</evidence>
<sequence>MDWRHQSACRDEDPELFFPVGNTGPAISQIEEAKKVCNRCVVREACLAWALESGQDAGVWGGLSEDERRALKRRAARNRARLQEQSLHNNQS</sequence>
<proteinExistence type="inferred from homology"/>
<evidence type="ECO:0000256" key="8">
    <source>
        <dbReference type="ARBA" id="ARBA00023125"/>
    </source>
</evidence>
<evidence type="ECO:0000256" key="9">
    <source>
        <dbReference type="ARBA" id="ARBA00023157"/>
    </source>
</evidence>
<keyword evidence="3" id="KW-0004">4Fe-4S</keyword>
<dbReference type="GO" id="GO:0047134">
    <property type="term" value="F:protein-disulfide reductase [NAD(P)H] activity"/>
    <property type="evidence" value="ECO:0007669"/>
    <property type="project" value="TreeGrafter"/>
</dbReference>
<keyword evidence="8" id="KW-0238">DNA-binding</keyword>
<evidence type="ECO:0000256" key="7">
    <source>
        <dbReference type="ARBA" id="ARBA00023015"/>
    </source>
</evidence>
<comment type="cofactor">
    <cofactor evidence="1">
        <name>[4Fe-4S] cluster</name>
        <dbReference type="ChEBI" id="CHEBI:49883"/>
    </cofactor>
</comment>